<reference evidence="8" key="1">
    <citation type="submission" date="2022-08" db="EMBL/GenBank/DDBJ databases">
        <title>The genomic sequence of strain Paenibacillus sp. SCIV0701.</title>
        <authorList>
            <person name="Zhao H."/>
        </authorList>
    </citation>
    <scope>NUCLEOTIDE SEQUENCE</scope>
    <source>
        <strain evidence="8">SCIV0701</strain>
    </source>
</reference>
<feature type="compositionally biased region" description="Low complexity" evidence="6">
    <location>
        <begin position="26"/>
        <end position="50"/>
    </location>
</feature>
<dbReference type="SUPFAM" id="SSF53850">
    <property type="entry name" value="Periplasmic binding protein-like II"/>
    <property type="match status" value="1"/>
</dbReference>
<evidence type="ECO:0000256" key="4">
    <source>
        <dbReference type="ARBA" id="ARBA00023139"/>
    </source>
</evidence>
<keyword evidence="2 7" id="KW-0732">Signal</keyword>
<protein>
    <submittedName>
        <fullName evidence="8">Extracellular solute-binding protein</fullName>
    </submittedName>
</protein>
<dbReference type="Proteomes" id="UP001141950">
    <property type="component" value="Unassembled WGS sequence"/>
</dbReference>
<organism evidence="8 9">
    <name type="scientific">Paenibacillus soyae</name>
    <dbReference type="NCBI Taxonomy" id="2969249"/>
    <lineage>
        <taxon>Bacteria</taxon>
        <taxon>Bacillati</taxon>
        <taxon>Bacillota</taxon>
        <taxon>Bacilli</taxon>
        <taxon>Bacillales</taxon>
        <taxon>Paenibacillaceae</taxon>
        <taxon>Paenibacillus</taxon>
    </lineage>
</organism>
<evidence type="ECO:0000256" key="6">
    <source>
        <dbReference type="SAM" id="MobiDB-lite"/>
    </source>
</evidence>
<sequence length="438" mass="48127">MKKTISALVSVFVMLTVLAACSSGTDSNNGNAGNSSDATATSEASATPAAEGGDSAITGEVVYLTNRTDMIDKEYVDYEKRFEAKYPDVDLKFEAITDYDKTLKIRMASGEFPDVVLLPTIPNNELPDYFAPLDDIKFSGDIYFKELKAHEGSMYGVSSGGSSVGIVYNKKAFEKAGITDIPKTYEEFLAAAQKLKDAGIVPLASNFKDKWPLDAWLYDVPTLVGAASDHQNKRAESDAPYTMDNAYGKSWSILRELNEKGFLEKDINSTNWEQSKKDVATGKFGMYLLGNWVINQIVENGAASEDIGFFPFPVDNSGQAKAPLNPDWFYGVNKDGNVEAAKAFVQWMIEESGFEEFAGFIPTLKDRQPKLPQLAEFNSFNPTYFEPAPPVDAATQIQNKAQLDQGAALQEFVLSKDPQKVLDKINESWAKAKKDLGL</sequence>
<feature type="signal peptide" evidence="7">
    <location>
        <begin position="1"/>
        <end position="19"/>
    </location>
</feature>
<name>A0A9X2MTN1_9BACL</name>
<proteinExistence type="predicted"/>
<keyword evidence="3" id="KW-0472">Membrane</keyword>
<keyword evidence="4" id="KW-0564">Palmitate</keyword>
<accession>A0A9X2MTN1</accession>
<dbReference type="Gene3D" id="3.40.190.10">
    <property type="entry name" value="Periplasmic binding protein-like II"/>
    <property type="match status" value="2"/>
</dbReference>
<dbReference type="RefSeq" id="WP_257449210.1">
    <property type="nucleotide sequence ID" value="NZ_JANIPJ010000015.1"/>
</dbReference>
<keyword evidence="5" id="KW-0449">Lipoprotein</keyword>
<dbReference type="PANTHER" id="PTHR43649:SF33">
    <property type="entry name" value="POLYGALACTURONAN_RHAMNOGALACTURONAN-BINDING PROTEIN YTCQ"/>
    <property type="match status" value="1"/>
</dbReference>
<comment type="caution">
    <text evidence="8">The sequence shown here is derived from an EMBL/GenBank/DDBJ whole genome shotgun (WGS) entry which is preliminary data.</text>
</comment>
<dbReference type="PROSITE" id="PS51257">
    <property type="entry name" value="PROKAR_LIPOPROTEIN"/>
    <property type="match status" value="1"/>
</dbReference>
<keyword evidence="9" id="KW-1185">Reference proteome</keyword>
<evidence type="ECO:0000256" key="3">
    <source>
        <dbReference type="ARBA" id="ARBA00023136"/>
    </source>
</evidence>
<gene>
    <name evidence="8" type="ORF">NQZ67_19570</name>
</gene>
<evidence type="ECO:0000256" key="5">
    <source>
        <dbReference type="ARBA" id="ARBA00023288"/>
    </source>
</evidence>
<dbReference type="Pfam" id="PF01547">
    <property type="entry name" value="SBP_bac_1"/>
    <property type="match status" value="1"/>
</dbReference>
<evidence type="ECO:0000256" key="2">
    <source>
        <dbReference type="ARBA" id="ARBA00022729"/>
    </source>
</evidence>
<evidence type="ECO:0000313" key="9">
    <source>
        <dbReference type="Proteomes" id="UP001141950"/>
    </source>
</evidence>
<evidence type="ECO:0000256" key="7">
    <source>
        <dbReference type="SAM" id="SignalP"/>
    </source>
</evidence>
<evidence type="ECO:0000256" key="1">
    <source>
        <dbReference type="ARBA" id="ARBA00022475"/>
    </source>
</evidence>
<dbReference type="AlphaFoldDB" id="A0A9X2MTN1"/>
<dbReference type="EMBL" id="JANIPJ010000015">
    <property type="protein sequence ID" value="MCR2806087.1"/>
    <property type="molecule type" value="Genomic_DNA"/>
</dbReference>
<feature type="region of interest" description="Disordered" evidence="6">
    <location>
        <begin position="26"/>
        <end position="53"/>
    </location>
</feature>
<keyword evidence="1" id="KW-1003">Cell membrane</keyword>
<evidence type="ECO:0000313" key="8">
    <source>
        <dbReference type="EMBL" id="MCR2806087.1"/>
    </source>
</evidence>
<feature type="chain" id="PRO_5040754146" evidence="7">
    <location>
        <begin position="20"/>
        <end position="438"/>
    </location>
</feature>
<dbReference type="InterPro" id="IPR050490">
    <property type="entry name" value="Bact_solute-bd_prot1"/>
</dbReference>
<dbReference type="PANTHER" id="PTHR43649">
    <property type="entry name" value="ARABINOSE-BINDING PROTEIN-RELATED"/>
    <property type="match status" value="1"/>
</dbReference>
<dbReference type="InterPro" id="IPR006059">
    <property type="entry name" value="SBP"/>
</dbReference>